<feature type="active site" evidence="12">
    <location>
        <position position="230"/>
    </location>
</feature>
<dbReference type="EMBL" id="CP050253">
    <property type="protein sequence ID" value="QIQ21616.1"/>
    <property type="molecule type" value="Genomic_DNA"/>
</dbReference>
<evidence type="ECO:0000313" key="14">
    <source>
        <dbReference type="EMBL" id="QIQ21616.1"/>
    </source>
</evidence>
<dbReference type="NCBIfam" id="TIGR04265">
    <property type="entry name" value="bac_cardiolipin"/>
    <property type="match status" value="1"/>
</dbReference>
<feature type="domain" description="PLD phosphodiesterase" evidence="13">
    <location>
        <begin position="402"/>
        <end position="429"/>
    </location>
</feature>
<dbReference type="KEGG" id="orb:IPMB12_07920"/>
<evidence type="ECO:0000256" key="8">
    <source>
        <dbReference type="ARBA" id="ARBA00023098"/>
    </source>
</evidence>
<evidence type="ECO:0000256" key="9">
    <source>
        <dbReference type="ARBA" id="ARBA00023136"/>
    </source>
</evidence>
<evidence type="ECO:0000256" key="7">
    <source>
        <dbReference type="ARBA" id="ARBA00022989"/>
    </source>
</evidence>
<dbReference type="PANTHER" id="PTHR21248">
    <property type="entry name" value="CARDIOLIPIN SYNTHASE"/>
    <property type="match status" value="1"/>
</dbReference>
<proteinExistence type="inferred from homology"/>
<dbReference type="GO" id="GO:0008808">
    <property type="term" value="F:cardiolipin synthase activity"/>
    <property type="evidence" value="ECO:0007669"/>
    <property type="project" value="UniProtKB-UniRule"/>
</dbReference>
<keyword evidence="4 12" id="KW-0808">Transferase</keyword>
<dbReference type="SUPFAM" id="SSF56024">
    <property type="entry name" value="Phospholipase D/nuclease"/>
    <property type="match status" value="2"/>
</dbReference>
<dbReference type="InterPro" id="IPR025202">
    <property type="entry name" value="PLD-like_dom"/>
</dbReference>
<dbReference type="InParanoid" id="A0A6G9IBK6"/>
<feature type="active site" evidence="12">
    <location>
        <position position="228"/>
    </location>
</feature>
<evidence type="ECO:0000256" key="2">
    <source>
        <dbReference type="ARBA" id="ARBA00022475"/>
    </source>
</evidence>
<keyword evidence="2 12" id="KW-1003">Cell membrane</keyword>
<evidence type="ECO:0000313" key="15">
    <source>
        <dbReference type="Proteomes" id="UP000501168"/>
    </source>
</evidence>
<evidence type="ECO:0000256" key="4">
    <source>
        <dbReference type="ARBA" id="ARBA00022679"/>
    </source>
</evidence>
<accession>A0A6G9IBK6</accession>
<evidence type="ECO:0000256" key="1">
    <source>
        <dbReference type="ARBA" id="ARBA00004651"/>
    </source>
</evidence>
<dbReference type="EC" id="2.7.8.-" evidence="12"/>
<feature type="transmembrane region" description="Helical" evidence="12">
    <location>
        <begin position="6"/>
        <end position="29"/>
    </location>
</feature>
<feature type="active site" evidence="12">
    <location>
        <position position="409"/>
    </location>
</feature>
<dbReference type="RefSeq" id="WP_166916603.1">
    <property type="nucleotide sequence ID" value="NZ_CP050253.1"/>
</dbReference>
<dbReference type="GO" id="GO:0005886">
    <property type="term" value="C:plasma membrane"/>
    <property type="evidence" value="ECO:0007669"/>
    <property type="project" value="UniProtKB-SubCell"/>
</dbReference>
<keyword evidence="5 12" id="KW-0812">Transmembrane</keyword>
<comment type="catalytic activity">
    <reaction evidence="12">
        <text>2 a 1,2-diacyl-sn-glycero-3-phospho-(1'-sn-glycerol) = a cardiolipin + glycerol</text>
        <dbReference type="Rhea" id="RHEA:31451"/>
        <dbReference type="ChEBI" id="CHEBI:17754"/>
        <dbReference type="ChEBI" id="CHEBI:62237"/>
        <dbReference type="ChEBI" id="CHEBI:64716"/>
    </reaction>
</comment>
<dbReference type="InterPro" id="IPR022924">
    <property type="entry name" value="Cardiolipin_synthase"/>
</dbReference>
<dbReference type="CDD" id="cd09152">
    <property type="entry name" value="PLDc_EcCLS_like_1"/>
    <property type="match status" value="1"/>
</dbReference>
<sequence length="489" mass="56212">MNVSLSSFYAIMSSVIFFSYWLLVVITILRIVTRRRPTTYVVAWMLVIYLIPVVGIILYFLLGEVHLGQKRASQAQEMKPQIESFMHEMQDFPHIFTSNVSSVAKPIFQLCKHQTGLDGINGNHIELLTDADDVFDNIIQDVDQAKSNIELVFYIWNKGGRADDLEAALIRATERGVTCRIMLDSAGSRKFLRSPDSKKMREAGIEVIEVLKVNLFRMMFRRLDLRQHRKIIIIDNYISYTGSMNIVDPRFFKQDRNVGEWVDIMIRMTGPITAVMGIVYASDWKLETNKQLILPKVLEFAEPPEEQGHILQLIASGPGYSENMIHQVLLTAVYAAQEQIILTTPYLVPSDDLLHAICSAAQRGVEVIIIIPQKNNSLMVKWASRAFFSELLENNVKLYQFKDNLLHTKSVLIDKQLSFVGTVNLDMRSLWLNFEITAVIDDSVFGQELNQLLSGYLANSEPIDKQRWLKRPFWQHIIERLFYFFAPLL</sequence>
<evidence type="ECO:0000256" key="5">
    <source>
        <dbReference type="ARBA" id="ARBA00022692"/>
    </source>
</evidence>
<dbReference type="InterPro" id="IPR001736">
    <property type="entry name" value="PLipase_D/transphosphatidylase"/>
</dbReference>
<evidence type="ECO:0000259" key="13">
    <source>
        <dbReference type="PROSITE" id="PS50035"/>
    </source>
</evidence>
<reference evidence="14 15" key="1">
    <citation type="submission" date="2020-03" db="EMBL/GenBank/DDBJ databases">
        <title>Complete genome sequence of Orbus sp. IPMB12 (BCRC 80908).</title>
        <authorList>
            <person name="Lo W.-S."/>
            <person name="Chang T.-H."/>
            <person name="Kuo C.-H."/>
        </authorList>
    </citation>
    <scope>NUCLEOTIDE SEQUENCE [LARGE SCALE GENOMIC DNA]</scope>
    <source>
        <strain evidence="14 15">IPMB12</strain>
    </source>
</reference>
<feature type="domain" description="PLD phosphodiesterase" evidence="13">
    <location>
        <begin position="223"/>
        <end position="250"/>
    </location>
</feature>
<keyword evidence="9 12" id="KW-0472">Membrane</keyword>
<feature type="active site" evidence="12">
    <location>
        <position position="407"/>
    </location>
</feature>
<dbReference type="Proteomes" id="UP000501168">
    <property type="component" value="Chromosome"/>
</dbReference>
<dbReference type="FunCoup" id="A0A6G9IBK6">
    <property type="interactions" value="99"/>
</dbReference>
<name>A0A6G9IBK6_9GAMM</name>
<dbReference type="PROSITE" id="PS50035">
    <property type="entry name" value="PLD"/>
    <property type="match status" value="2"/>
</dbReference>
<organism evidence="14 15">
    <name type="scientific">Zophobihabitans entericus</name>
    <dbReference type="NCBI Taxonomy" id="1635327"/>
    <lineage>
        <taxon>Bacteria</taxon>
        <taxon>Pseudomonadati</taxon>
        <taxon>Pseudomonadota</taxon>
        <taxon>Gammaproteobacteria</taxon>
        <taxon>Orbales</taxon>
        <taxon>Orbaceae</taxon>
        <taxon>Zophobihabitans</taxon>
    </lineage>
</organism>
<evidence type="ECO:0000256" key="6">
    <source>
        <dbReference type="ARBA" id="ARBA00022737"/>
    </source>
</evidence>
<dbReference type="Gene3D" id="3.30.870.10">
    <property type="entry name" value="Endonuclease Chain A"/>
    <property type="match status" value="2"/>
</dbReference>
<comment type="similarity">
    <text evidence="12">Belongs to the phospholipase D family. Cardiolipin synthase subfamily. ClsA sub-subfamily.</text>
</comment>
<evidence type="ECO:0000256" key="10">
    <source>
        <dbReference type="ARBA" id="ARBA00023209"/>
    </source>
</evidence>
<dbReference type="Pfam" id="PF13091">
    <property type="entry name" value="PLDc_2"/>
    <property type="match status" value="2"/>
</dbReference>
<feature type="active site" evidence="12">
    <location>
        <position position="414"/>
    </location>
</feature>
<keyword evidence="7 12" id="KW-1133">Transmembrane helix</keyword>
<evidence type="ECO:0000256" key="12">
    <source>
        <dbReference type="HAMAP-Rule" id="MF_00190"/>
    </source>
</evidence>
<dbReference type="InterPro" id="IPR030840">
    <property type="entry name" value="CL_synthase_A"/>
</dbReference>
<gene>
    <name evidence="14" type="primary">cls</name>
    <name evidence="12" type="synonym">clsA</name>
    <name evidence="14" type="ORF">IPMB12_07920</name>
</gene>
<dbReference type="SMART" id="SM00155">
    <property type="entry name" value="PLDc"/>
    <property type="match status" value="2"/>
</dbReference>
<keyword evidence="8 12" id="KW-0443">Lipid metabolism</keyword>
<keyword evidence="6" id="KW-0677">Repeat</keyword>
<dbReference type="Pfam" id="PF13396">
    <property type="entry name" value="PLDc_N"/>
    <property type="match status" value="1"/>
</dbReference>
<keyword evidence="15" id="KW-1185">Reference proteome</keyword>
<protein>
    <recommendedName>
        <fullName evidence="12">Cardiolipin synthase A</fullName>
        <shortName evidence="12">CL synthase</shortName>
        <ecNumber evidence="12">2.7.8.-</ecNumber>
    </recommendedName>
</protein>
<dbReference type="PANTHER" id="PTHR21248:SF22">
    <property type="entry name" value="PHOSPHOLIPASE D"/>
    <property type="match status" value="1"/>
</dbReference>
<keyword evidence="10 12" id="KW-0594">Phospholipid biosynthesis</keyword>
<evidence type="ECO:0000256" key="3">
    <source>
        <dbReference type="ARBA" id="ARBA00022516"/>
    </source>
</evidence>
<comment type="function">
    <text evidence="12">Catalyzes the reversible phosphatidyl group transfer from one phosphatidylglycerol molecule to another to form cardiolipin (CL) (diphosphatidylglycerol) and glycerol.</text>
</comment>
<feature type="transmembrane region" description="Helical" evidence="12">
    <location>
        <begin position="41"/>
        <end position="62"/>
    </location>
</feature>
<dbReference type="AlphaFoldDB" id="A0A6G9IBK6"/>
<evidence type="ECO:0000256" key="11">
    <source>
        <dbReference type="ARBA" id="ARBA00023264"/>
    </source>
</evidence>
<keyword evidence="3 12" id="KW-0444">Lipid biosynthesis</keyword>
<keyword evidence="11 12" id="KW-1208">Phospholipid metabolism</keyword>
<dbReference type="InterPro" id="IPR027379">
    <property type="entry name" value="CLS_N"/>
</dbReference>
<feature type="active site" evidence="12">
    <location>
        <position position="235"/>
    </location>
</feature>
<dbReference type="HAMAP" id="MF_00190">
    <property type="entry name" value="Cardiolipin_synth_ClsA"/>
    <property type="match status" value="1"/>
</dbReference>
<comment type="subcellular location">
    <subcellularLocation>
        <location evidence="1 12">Cell membrane</location>
        <topology evidence="1 12">Multi-pass membrane protein</topology>
    </subcellularLocation>
</comment>
<dbReference type="GO" id="GO:0032049">
    <property type="term" value="P:cardiolipin biosynthetic process"/>
    <property type="evidence" value="ECO:0007669"/>
    <property type="project" value="UniProtKB-UniRule"/>
</dbReference>
<dbReference type="CDD" id="cd09158">
    <property type="entry name" value="PLDc_EcCLS_like_2"/>
    <property type="match status" value="1"/>
</dbReference>